<sequence>MTHQELFLELFARYISGEITPQEYQQLQVMIHQPAYESLLSDELKRTLIENTYGEIDLPLSTDDFIKGLQKRMPVEMEAEKALPVSNVKTMYGARKWMAAAAMLLAVATGAYFLLHKNTAETVVLAKDTSAKQDILPGSSKAILQLANGATVGLDEKGDTQLPSDSGVKIMKHGSELAYIAKTATEDIKYNKVITPAGGQYKLTLSDGTKVWLDAMSSIYFPTAFTGKERVVEVTGQVYFEVASNVGKPFSVKVKQSIVNVLGTHFNINAYDDEGEMKTTLLEGAVQVKQQEQELRLRPGQQAQIDAGGKLKIAIQPNLEETMAWKDGMFVFEGTDIKTIMRQLARWYDLTIEYKDNIHGVFVAKIPRNVGLSEILKLLELTKQVKFVVEGKRIIATNA</sequence>
<organism evidence="3 4">
    <name type="scientific">Pinibacter soli</name>
    <dbReference type="NCBI Taxonomy" id="3044211"/>
    <lineage>
        <taxon>Bacteria</taxon>
        <taxon>Pseudomonadati</taxon>
        <taxon>Bacteroidota</taxon>
        <taxon>Chitinophagia</taxon>
        <taxon>Chitinophagales</taxon>
        <taxon>Chitinophagaceae</taxon>
        <taxon>Pinibacter</taxon>
    </lineage>
</organism>
<evidence type="ECO:0000259" key="2">
    <source>
        <dbReference type="Pfam" id="PF16344"/>
    </source>
</evidence>
<dbReference type="Pfam" id="PF04773">
    <property type="entry name" value="FecR"/>
    <property type="match status" value="1"/>
</dbReference>
<name>A0ABT6RB72_9BACT</name>
<dbReference type="EMBL" id="JASBRG010000005">
    <property type="protein sequence ID" value="MDI3319805.1"/>
    <property type="molecule type" value="Genomic_DNA"/>
</dbReference>
<reference evidence="3 4" key="1">
    <citation type="submission" date="2023-05" db="EMBL/GenBank/DDBJ databases">
        <title>Genome sequence of Pinibacter sp. MAH-24.</title>
        <authorList>
            <person name="Huq M.A."/>
        </authorList>
    </citation>
    <scope>NUCLEOTIDE SEQUENCE [LARGE SCALE GENOMIC DNA]</scope>
    <source>
        <strain evidence="3 4">MAH-24</strain>
    </source>
</reference>
<dbReference type="PANTHER" id="PTHR30273">
    <property type="entry name" value="PERIPLASMIC SIGNAL SENSOR AND SIGMA FACTOR ACTIVATOR FECR-RELATED"/>
    <property type="match status" value="1"/>
</dbReference>
<evidence type="ECO:0000259" key="1">
    <source>
        <dbReference type="Pfam" id="PF04773"/>
    </source>
</evidence>
<evidence type="ECO:0000313" key="3">
    <source>
        <dbReference type="EMBL" id="MDI3319805.1"/>
    </source>
</evidence>
<dbReference type="Gene3D" id="2.60.120.1440">
    <property type="match status" value="1"/>
</dbReference>
<dbReference type="Proteomes" id="UP001226434">
    <property type="component" value="Unassembled WGS sequence"/>
</dbReference>
<feature type="domain" description="FecR protein" evidence="1">
    <location>
        <begin position="192"/>
        <end position="287"/>
    </location>
</feature>
<accession>A0ABT6RB72</accession>
<dbReference type="RefSeq" id="WP_282333907.1">
    <property type="nucleotide sequence ID" value="NZ_JASBRG010000005.1"/>
</dbReference>
<proteinExistence type="predicted"/>
<evidence type="ECO:0000313" key="4">
    <source>
        <dbReference type="Proteomes" id="UP001226434"/>
    </source>
</evidence>
<dbReference type="InterPro" id="IPR032508">
    <property type="entry name" value="FecR_C"/>
</dbReference>
<dbReference type="PANTHER" id="PTHR30273:SF2">
    <property type="entry name" value="PROTEIN FECR"/>
    <property type="match status" value="1"/>
</dbReference>
<dbReference type="InterPro" id="IPR012373">
    <property type="entry name" value="Ferrdict_sens_TM"/>
</dbReference>
<feature type="domain" description="Protein FecR C-terminal" evidence="2">
    <location>
        <begin position="330"/>
        <end position="395"/>
    </location>
</feature>
<comment type="caution">
    <text evidence="3">The sequence shown here is derived from an EMBL/GenBank/DDBJ whole genome shotgun (WGS) entry which is preliminary data.</text>
</comment>
<dbReference type="Pfam" id="PF16344">
    <property type="entry name" value="FecR_C"/>
    <property type="match status" value="1"/>
</dbReference>
<keyword evidence="4" id="KW-1185">Reference proteome</keyword>
<protein>
    <submittedName>
        <fullName evidence="3">FecR domain-containing protein</fullName>
    </submittedName>
</protein>
<gene>
    <name evidence="3" type="ORF">QJ048_08480</name>
</gene>
<dbReference type="InterPro" id="IPR006860">
    <property type="entry name" value="FecR"/>
</dbReference>
<dbReference type="Gene3D" id="3.55.50.30">
    <property type="match status" value="1"/>
</dbReference>